<gene>
    <name evidence="5" type="ordered locus">Mahau_2453</name>
</gene>
<feature type="short sequence motif" description="Important for interaction with partner proteins" evidence="2">
    <location>
        <begin position="131"/>
        <end position="136"/>
    </location>
</feature>
<reference evidence="5 6" key="2">
    <citation type="journal article" date="2011" name="Stand. Genomic Sci.">
        <title>Complete genome sequence of Mahella australiensis type strain (50-1 BON).</title>
        <authorList>
            <person name="Sikorski J."/>
            <person name="Teshima H."/>
            <person name="Nolan M."/>
            <person name="Lucas S."/>
            <person name="Hammon N."/>
            <person name="Deshpande S."/>
            <person name="Cheng J.F."/>
            <person name="Pitluck S."/>
            <person name="Liolios K."/>
            <person name="Pagani I."/>
            <person name="Ivanova N."/>
            <person name="Huntemann M."/>
            <person name="Mavromatis K."/>
            <person name="Ovchinikova G."/>
            <person name="Pati A."/>
            <person name="Tapia R."/>
            <person name="Han C."/>
            <person name="Goodwin L."/>
            <person name="Chen A."/>
            <person name="Palaniappan K."/>
            <person name="Land M."/>
            <person name="Hauser L."/>
            <person name="Ngatchou-Djao O.D."/>
            <person name="Rohde M."/>
            <person name="Pukall R."/>
            <person name="Spring S."/>
            <person name="Abt B."/>
            <person name="Goker M."/>
            <person name="Detter J.C."/>
            <person name="Woyke T."/>
            <person name="Bristow J."/>
            <person name="Markowitz V."/>
            <person name="Hugenholtz P."/>
            <person name="Eisen J.A."/>
            <person name="Kyrpides N.C."/>
            <person name="Klenk H.P."/>
            <person name="Lapidus A."/>
        </authorList>
    </citation>
    <scope>NUCLEOTIDE SEQUENCE [LARGE SCALE GENOMIC DNA]</scope>
    <source>
        <strain evidence="6">DSM 15567 / CIP 107919 / 50-1 BON</strain>
    </source>
</reference>
<dbReference type="PANTHER" id="PTHR10302">
    <property type="entry name" value="SINGLE-STRANDED DNA-BINDING PROTEIN"/>
    <property type="match status" value="1"/>
</dbReference>
<dbReference type="PANTHER" id="PTHR10302:SF27">
    <property type="entry name" value="SINGLE-STRANDED DNA-BINDING PROTEIN"/>
    <property type="match status" value="1"/>
</dbReference>
<dbReference type="CDD" id="cd04496">
    <property type="entry name" value="SSB_OBF"/>
    <property type="match status" value="1"/>
</dbReference>
<dbReference type="InterPro" id="IPR000424">
    <property type="entry name" value="Primosome_PriB/ssb"/>
</dbReference>
<dbReference type="NCBIfam" id="TIGR00621">
    <property type="entry name" value="ssb"/>
    <property type="match status" value="1"/>
</dbReference>
<comment type="subunit">
    <text evidence="2">Homotetramer.</text>
</comment>
<dbReference type="eggNOG" id="COG0629">
    <property type="taxonomic scope" value="Bacteria"/>
</dbReference>
<keyword evidence="6" id="KW-1185">Reference proteome</keyword>
<accession>F3ZWZ1</accession>
<comment type="caution">
    <text evidence="2">Lacks conserved residue(s) required for the propagation of feature annotation.</text>
</comment>
<keyword evidence="1 2" id="KW-0238">DNA-binding</keyword>
<dbReference type="AlphaFoldDB" id="F3ZWZ1"/>
<evidence type="ECO:0000313" key="5">
    <source>
        <dbReference type="EMBL" id="AEE97613.1"/>
    </source>
</evidence>
<dbReference type="GO" id="GO:0009295">
    <property type="term" value="C:nucleoid"/>
    <property type="evidence" value="ECO:0007669"/>
    <property type="project" value="TreeGrafter"/>
</dbReference>
<dbReference type="InterPro" id="IPR012340">
    <property type="entry name" value="NA-bd_OB-fold"/>
</dbReference>
<evidence type="ECO:0000313" key="6">
    <source>
        <dbReference type="Proteomes" id="UP000008457"/>
    </source>
</evidence>
<dbReference type="HOGENOM" id="CLU_078758_6_1_9"/>
<name>F3ZWZ1_MAHA5</name>
<dbReference type="GO" id="GO:0003697">
    <property type="term" value="F:single-stranded DNA binding"/>
    <property type="evidence" value="ECO:0007669"/>
    <property type="project" value="UniProtKB-UniRule"/>
</dbReference>
<proteinExistence type="inferred from homology"/>
<dbReference type="Proteomes" id="UP000008457">
    <property type="component" value="Chromosome"/>
</dbReference>
<keyword evidence="2" id="KW-0233">DNA recombination</keyword>
<keyword evidence="2" id="KW-0235">DNA replication</keyword>
<dbReference type="KEGG" id="mas:Mahau_2453"/>
<dbReference type="PIRSF" id="PIRSF002070">
    <property type="entry name" value="SSB"/>
    <property type="match status" value="1"/>
</dbReference>
<dbReference type="PROSITE" id="PS50935">
    <property type="entry name" value="SSB"/>
    <property type="match status" value="1"/>
</dbReference>
<organism evidence="5 6">
    <name type="scientific">Mahella australiensis (strain DSM 15567 / CIP 107919 / 50-1 BON)</name>
    <dbReference type="NCBI Taxonomy" id="697281"/>
    <lineage>
        <taxon>Bacteria</taxon>
        <taxon>Bacillati</taxon>
        <taxon>Bacillota</taxon>
        <taxon>Clostridia</taxon>
        <taxon>Thermoanaerobacterales</taxon>
        <taxon>Thermoanaerobacterales Family IV. Incertae Sedis</taxon>
        <taxon>Mahella</taxon>
    </lineage>
</organism>
<keyword evidence="2" id="KW-0227">DNA damage</keyword>
<dbReference type="RefSeq" id="WP_013782039.1">
    <property type="nucleotide sequence ID" value="NC_015520.1"/>
</dbReference>
<evidence type="ECO:0000256" key="4">
    <source>
        <dbReference type="SAM" id="MobiDB-lite"/>
    </source>
</evidence>
<protein>
    <recommendedName>
        <fullName evidence="2 3">Single-stranded DNA-binding protein</fullName>
        <shortName evidence="2">SSB</shortName>
    </recommendedName>
</protein>
<dbReference type="EMBL" id="CP002360">
    <property type="protein sequence ID" value="AEE97613.1"/>
    <property type="molecule type" value="Genomic_DNA"/>
</dbReference>
<dbReference type="GO" id="GO:0006310">
    <property type="term" value="P:DNA recombination"/>
    <property type="evidence" value="ECO:0007669"/>
    <property type="project" value="UniProtKB-UniRule"/>
</dbReference>
<dbReference type="SUPFAM" id="SSF50249">
    <property type="entry name" value="Nucleic acid-binding proteins"/>
    <property type="match status" value="1"/>
</dbReference>
<keyword evidence="2" id="KW-0234">DNA repair</keyword>
<feature type="region of interest" description="Disordered" evidence="4">
    <location>
        <begin position="105"/>
        <end position="136"/>
    </location>
</feature>
<dbReference type="GO" id="GO:0006281">
    <property type="term" value="P:DNA repair"/>
    <property type="evidence" value="ECO:0007669"/>
    <property type="project" value="UniProtKB-UniRule"/>
</dbReference>
<evidence type="ECO:0000256" key="3">
    <source>
        <dbReference type="PIRNR" id="PIRNR002070"/>
    </source>
</evidence>
<evidence type="ECO:0000256" key="2">
    <source>
        <dbReference type="HAMAP-Rule" id="MF_00984"/>
    </source>
</evidence>
<dbReference type="InterPro" id="IPR011344">
    <property type="entry name" value="ssDNA-bd"/>
</dbReference>
<evidence type="ECO:0000256" key="1">
    <source>
        <dbReference type="ARBA" id="ARBA00023125"/>
    </source>
</evidence>
<reference evidence="6" key="1">
    <citation type="submission" date="2010-11" db="EMBL/GenBank/DDBJ databases">
        <title>The complete genome of Mahella australiensis DSM 15567.</title>
        <authorList>
            <consortium name="US DOE Joint Genome Institute (JGI-PGF)"/>
            <person name="Lucas S."/>
            <person name="Copeland A."/>
            <person name="Lapidus A."/>
            <person name="Bruce D."/>
            <person name="Goodwin L."/>
            <person name="Pitluck S."/>
            <person name="Kyrpides N."/>
            <person name="Mavromatis K."/>
            <person name="Pagani I."/>
            <person name="Ivanova N."/>
            <person name="Teshima H."/>
            <person name="Brettin T."/>
            <person name="Detter J.C."/>
            <person name="Han C."/>
            <person name="Tapia R."/>
            <person name="Land M."/>
            <person name="Hauser L."/>
            <person name="Markowitz V."/>
            <person name="Cheng J.-F."/>
            <person name="Hugenholtz P."/>
            <person name="Woyke T."/>
            <person name="Wu D."/>
            <person name="Spring S."/>
            <person name="Pukall R."/>
            <person name="Steenblock K."/>
            <person name="Schneider S."/>
            <person name="Klenk H.-P."/>
            <person name="Eisen J.A."/>
        </authorList>
    </citation>
    <scope>NUCLEOTIDE SEQUENCE [LARGE SCALE GENOMIC DNA]</scope>
    <source>
        <strain evidence="6">DSM 15567 / CIP 107919 / 50-1 BON</strain>
    </source>
</reference>
<dbReference type="OrthoDB" id="9809878at2"/>
<dbReference type="Pfam" id="PF00436">
    <property type="entry name" value="SSB"/>
    <property type="match status" value="1"/>
</dbReference>
<dbReference type="Gene3D" id="2.40.50.140">
    <property type="entry name" value="Nucleic acid-binding proteins"/>
    <property type="match status" value="1"/>
</dbReference>
<dbReference type="STRING" id="697281.Mahau_2453"/>
<comment type="function">
    <text evidence="2">Plays an important role in DNA replication, recombination and repair. Binds to ssDNA and to an array of partner proteins to recruit them to their sites of action during DNA metabolism.</text>
</comment>
<dbReference type="GO" id="GO:0006260">
    <property type="term" value="P:DNA replication"/>
    <property type="evidence" value="ECO:0007669"/>
    <property type="project" value="UniProtKB-UniRule"/>
</dbReference>
<dbReference type="HAMAP" id="MF_00984">
    <property type="entry name" value="SSB"/>
    <property type="match status" value="1"/>
</dbReference>
<sequence>MNKVVLIGRLTADPEIRQTQNGTSIASFRLAVDRRVKQQGQPDADFLPVIVWGKLAENVVAKYCEKGRQVAVSGRLQTRTWQDTEGRNRYATEIIAEELQLLARPQHSDSAQEPIPEADLSGFTDLGISEEEDLPF</sequence>